<dbReference type="PANTHER" id="PTHR42945:SF1">
    <property type="entry name" value="HISTIDINE BIOSYNTHESIS BIFUNCTIONAL PROTEIN HIS7"/>
    <property type="match status" value="1"/>
</dbReference>
<evidence type="ECO:0000256" key="10">
    <source>
        <dbReference type="ARBA" id="ARBA00022741"/>
    </source>
</evidence>
<evidence type="ECO:0000256" key="3">
    <source>
        <dbReference type="ARBA" id="ARBA00004496"/>
    </source>
</evidence>
<accession>A0A6I0F0Q8</accession>
<evidence type="ECO:0000256" key="1">
    <source>
        <dbReference type="ARBA" id="ARBA00000024"/>
    </source>
</evidence>
<comment type="catalytic activity">
    <reaction evidence="1 15">
        <text>1-(5-phospho-beta-D-ribosyl)-5'-AMP + H2O = 1-(5-phospho-beta-D-ribosyl)-5-[(5-phospho-beta-D-ribosylamino)methylideneamino]imidazole-4-carboxamide</text>
        <dbReference type="Rhea" id="RHEA:20049"/>
        <dbReference type="ChEBI" id="CHEBI:15377"/>
        <dbReference type="ChEBI" id="CHEBI:58435"/>
        <dbReference type="ChEBI" id="CHEBI:59457"/>
        <dbReference type="EC" id="3.5.4.19"/>
    </reaction>
</comment>
<dbReference type="Gene3D" id="1.10.287.1080">
    <property type="entry name" value="MazG-like"/>
    <property type="match status" value="1"/>
</dbReference>
<dbReference type="UniPathway" id="UPA00031">
    <property type="reaction ID" value="UER00007"/>
</dbReference>
<evidence type="ECO:0000313" key="17">
    <source>
        <dbReference type="EMBL" id="KAB2952664.1"/>
    </source>
</evidence>
<dbReference type="GO" id="GO:0004635">
    <property type="term" value="F:phosphoribosyl-AMP cyclohydrolase activity"/>
    <property type="evidence" value="ECO:0007669"/>
    <property type="project" value="UniProtKB-UniRule"/>
</dbReference>
<dbReference type="InterPro" id="IPR021130">
    <property type="entry name" value="PRib-ATP_PPHydrolase-like"/>
</dbReference>
<evidence type="ECO:0000256" key="6">
    <source>
        <dbReference type="ARBA" id="ARBA00007731"/>
    </source>
</evidence>
<comment type="subcellular location">
    <subcellularLocation>
        <location evidence="3 15">Cytoplasm</location>
    </subcellularLocation>
</comment>
<dbReference type="PANTHER" id="PTHR42945">
    <property type="entry name" value="HISTIDINE BIOSYNTHESIS BIFUNCTIONAL PROTEIN"/>
    <property type="match status" value="1"/>
</dbReference>
<evidence type="ECO:0000256" key="12">
    <source>
        <dbReference type="ARBA" id="ARBA00022840"/>
    </source>
</evidence>
<dbReference type="FunFam" id="1.10.287.1080:FF:000002">
    <property type="entry name" value="Histidine biosynthesis bifunctional protein HisIE"/>
    <property type="match status" value="1"/>
</dbReference>
<evidence type="ECO:0000256" key="4">
    <source>
        <dbReference type="ARBA" id="ARBA00005169"/>
    </source>
</evidence>
<dbReference type="NCBIfam" id="NF000768">
    <property type="entry name" value="PRK00051.1"/>
    <property type="match status" value="1"/>
</dbReference>
<dbReference type="HAMAP" id="MF_01021">
    <property type="entry name" value="HisI"/>
    <property type="match status" value="1"/>
</dbReference>
<dbReference type="GO" id="GO:0000105">
    <property type="term" value="P:L-histidine biosynthetic process"/>
    <property type="evidence" value="ECO:0007669"/>
    <property type="project" value="UniProtKB-UniRule"/>
</dbReference>
<evidence type="ECO:0000256" key="9">
    <source>
        <dbReference type="ARBA" id="ARBA00022605"/>
    </source>
</evidence>
<dbReference type="FunFam" id="3.10.20.810:FF:000001">
    <property type="entry name" value="Histidine biosynthesis bifunctional protein HisIE"/>
    <property type="match status" value="1"/>
</dbReference>
<dbReference type="InterPro" id="IPR026660">
    <property type="entry name" value="PRA-CH"/>
</dbReference>
<evidence type="ECO:0000256" key="11">
    <source>
        <dbReference type="ARBA" id="ARBA00022801"/>
    </source>
</evidence>
<dbReference type="RefSeq" id="WP_151619941.1">
    <property type="nucleotide sequence ID" value="NZ_WBXO01000005.1"/>
</dbReference>
<dbReference type="OrthoDB" id="9795769at2"/>
<dbReference type="NCBIfam" id="TIGR03188">
    <property type="entry name" value="histidine_hisI"/>
    <property type="match status" value="1"/>
</dbReference>
<dbReference type="NCBIfam" id="NF001611">
    <property type="entry name" value="PRK00400.1-3"/>
    <property type="match status" value="1"/>
</dbReference>
<keyword evidence="13 15" id="KW-0368">Histidine biosynthesis</keyword>
<dbReference type="AlphaFoldDB" id="A0A6I0F0Q8"/>
<feature type="region of interest" description="Phosphoribosyl-ATP pyrophosphohydrolase" evidence="15">
    <location>
        <begin position="137"/>
        <end position="224"/>
    </location>
</feature>
<dbReference type="InterPro" id="IPR008179">
    <property type="entry name" value="HisE"/>
</dbReference>
<dbReference type="EC" id="3.5.4.19" evidence="15"/>
<dbReference type="Pfam" id="PF01503">
    <property type="entry name" value="PRA-PH"/>
    <property type="match status" value="1"/>
</dbReference>
<organism evidence="17 18">
    <name type="scientific">Heliorestis acidaminivorans</name>
    <dbReference type="NCBI Taxonomy" id="553427"/>
    <lineage>
        <taxon>Bacteria</taxon>
        <taxon>Bacillati</taxon>
        <taxon>Bacillota</taxon>
        <taxon>Clostridia</taxon>
        <taxon>Eubacteriales</taxon>
        <taxon>Heliobacteriaceae</taxon>
        <taxon>Heliorestis</taxon>
    </lineage>
</organism>
<keyword evidence="10 15" id="KW-0547">Nucleotide-binding</keyword>
<comment type="similarity">
    <text evidence="7 15">In the N-terminal section; belongs to the PRA-CH family.</text>
</comment>
<comment type="caution">
    <text evidence="17">The sequence shown here is derived from an EMBL/GenBank/DDBJ whole genome shotgun (WGS) entry which is preliminary data.</text>
</comment>
<dbReference type="InterPro" id="IPR002496">
    <property type="entry name" value="PRib_AMP_CycHydrolase_dom"/>
</dbReference>
<gene>
    <name evidence="15" type="primary">hisI</name>
    <name evidence="15" type="synonym">hisIE</name>
    <name evidence="17" type="ORF">F9B85_08405</name>
</gene>
<feature type="domain" description="Phosphoribosyl-AMP cyclohydrolase" evidence="16">
    <location>
        <begin position="36"/>
        <end position="108"/>
    </location>
</feature>
<dbReference type="InterPro" id="IPR038019">
    <property type="entry name" value="PRib_AMP_CycHydrolase_sf"/>
</dbReference>
<dbReference type="CDD" id="cd11534">
    <property type="entry name" value="NTP-PPase_HisIE_like"/>
    <property type="match status" value="1"/>
</dbReference>
<evidence type="ECO:0000259" key="16">
    <source>
        <dbReference type="Pfam" id="PF01502"/>
    </source>
</evidence>
<reference evidence="17 18" key="1">
    <citation type="submission" date="2019-10" db="EMBL/GenBank/DDBJ databases">
        <title>Whole-genome sequence of the extremophile Heliorestis acidaminivorans DSM 24790.</title>
        <authorList>
            <person name="Kyndt J.A."/>
            <person name="Meyer T.E."/>
        </authorList>
    </citation>
    <scope>NUCLEOTIDE SEQUENCE [LARGE SCALE GENOMIC DNA]</scope>
    <source>
        <strain evidence="17 18">DSM 24790</strain>
    </source>
</reference>
<dbReference type="Proteomes" id="UP000468766">
    <property type="component" value="Unassembled WGS sequence"/>
</dbReference>
<evidence type="ECO:0000256" key="5">
    <source>
        <dbReference type="ARBA" id="ARBA00005204"/>
    </source>
</evidence>
<comment type="pathway">
    <text evidence="5 15">Amino-acid biosynthesis; L-histidine biosynthesis; L-histidine from 5-phospho-alpha-D-ribose 1-diphosphate: step 2/9.</text>
</comment>
<dbReference type="Pfam" id="PF01502">
    <property type="entry name" value="PRA-CH"/>
    <property type="match status" value="1"/>
</dbReference>
<dbReference type="GO" id="GO:0004636">
    <property type="term" value="F:phosphoribosyl-ATP diphosphatase activity"/>
    <property type="evidence" value="ECO:0007669"/>
    <property type="project" value="UniProtKB-UniRule"/>
</dbReference>
<comment type="similarity">
    <text evidence="6 15">In the C-terminal section; belongs to the PRA-PH family.</text>
</comment>
<keyword evidence="9 15" id="KW-0028">Amino-acid biosynthesis</keyword>
<dbReference type="Gene3D" id="3.10.20.810">
    <property type="entry name" value="Phosphoribosyl-AMP cyclohydrolase"/>
    <property type="match status" value="1"/>
</dbReference>
<comment type="pathway">
    <text evidence="4 15">Amino-acid biosynthesis; L-histidine biosynthesis; L-histidine from 5-phospho-alpha-D-ribose 1-diphosphate: step 3/9.</text>
</comment>
<keyword evidence="12 15" id="KW-0067">ATP-binding</keyword>
<feature type="region of interest" description="Phosphoribosyl-AMP cyclohydrolase" evidence="15">
    <location>
        <begin position="1"/>
        <end position="136"/>
    </location>
</feature>
<keyword evidence="14 15" id="KW-0511">Multifunctional enzyme</keyword>
<evidence type="ECO:0000256" key="7">
    <source>
        <dbReference type="ARBA" id="ARBA00008299"/>
    </source>
</evidence>
<dbReference type="SUPFAM" id="SSF101386">
    <property type="entry name" value="all-alpha NTP pyrophosphatases"/>
    <property type="match status" value="1"/>
</dbReference>
<keyword evidence="8 15" id="KW-0963">Cytoplasm</keyword>
<evidence type="ECO:0000256" key="15">
    <source>
        <dbReference type="HAMAP-Rule" id="MF_01019"/>
    </source>
</evidence>
<name>A0A6I0F0Q8_9FIRM</name>
<dbReference type="SUPFAM" id="SSF141734">
    <property type="entry name" value="HisI-like"/>
    <property type="match status" value="1"/>
</dbReference>
<dbReference type="GO" id="GO:0005737">
    <property type="term" value="C:cytoplasm"/>
    <property type="evidence" value="ECO:0007669"/>
    <property type="project" value="UniProtKB-SubCell"/>
</dbReference>
<dbReference type="GO" id="GO:0005524">
    <property type="term" value="F:ATP binding"/>
    <property type="evidence" value="ECO:0007669"/>
    <property type="project" value="UniProtKB-KW"/>
</dbReference>
<dbReference type="HAMAP" id="MF_01019">
    <property type="entry name" value="HisIE"/>
    <property type="match status" value="1"/>
</dbReference>
<dbReference type="EMBL" id="WBXO01000005">
    <property type="protein sequence ID" value="KAB2952664.1"/>
    <property type="molecule type" value="Genomic_DNA"/>
</dbReference>
<dbReference type="InterPro" id="IPR023019">
    <property type="entry name" value="His_synth_HisIE"/>
</dbReference>
<keyword evidence="11 15" id="KW-0378">Hydrolase</keyword>
<protein>
    <recommendedName>
        <fullName evidence="15">Histidine biosynthesis bifunctional protein HisIE</fullName>
    </recommendedName>
    <domain>
        <recommendedName>
            <fullName evidence="15">Phosphoribosyl-AMP cyclohydrolase</fullName>
            <shortName evidence="15">PRA-CH</shortName>
            <ecNumber evidence="15">3.5.4.19</ecNumber>
        </recommendedName>
    </domain>
    <domain>
        <recommendedName>
            <fullName evidence="15">Phosphoribosyl-ATP pyrophosphatase</fullName>
            <shortName evidence="15">PRA-PH</shortName>
            <ecNumber evidence="15">3.6.1.31</ecNumber>
        </recommendedName>
    </domain>
</protein>
<evidence type="ECO:0000256" key="2">
    <source>
        <dbReference type="ARBA" id="ARBA00001460"/>
    </source>
</evidence>
<comment type="catalytic activity">
    <reaction evidence="2 15">
        <text>1-(5-phospho-beta-D-ribosyl)-ATP + H2O = 1-(5-phospho-beta-D-ribosyl)-5'-AMP + diphosphate + H(+)</text>
        <dbReference type="Rhea" id="RHEA:22828"/>
        <dbReference type="ChEBI" id="CHEBI:15377"/>
        <dbReference type="ChEBI" id="CHEBI:15378"/>
        <dbReference type="ChEBI" id="CHEBI:33019"/>
        <dbReference type="ChEBI" id="CHEBI:59457"/>
        <dbReference type="ChEBI" id="CHEBI:73183"/>
        <dbReference type="EC" id="3.6.1.31"/>
    </reaction>
</comment>
<sequence length="224" mass="25374">MAPLKIAKEKLEKVKYDPQGLVTAIIQDYQDGRVLMVAYMNQESLEKTIETGQTYFYSRSRQSLWHKGETSGHIQIVKSMEIDCDGDALLFQVEQVGVACHEGIRSCFRPVDSSQPMSTEVTEQATQDQKAELGEVLAGLSQVIAQRKEEMPEGSYTTYLFTKGQDKILKKIGEEAAEVIIASKNNEAEELIYESCDLLYHLLVLLRHQNIELSDLAQELNKRR</sequence>
<dbReference type="NCBIfam" id="NF002747">
    <property type="entry name" value="PRK02759.1"/>
    <property type="match status" value="1"/>
</dbReference>
<evidence type="ECO:0000313" key="18">
    <source>
        <dbReference type="Proteomes" id="UP000468766"/>
    </source>
</evidence>
<evidence type="ECO:0000256" key="8">
    <source>
        <dbReference type="ARBA" id="ARBA00022490"/>
    </source>
</evidence>
<evidence type="ECO:0000256" key="13">
    <source>
        <dbReference type="ARBA" id="ARBA00023102"/>
    </source>
</evidence>
<keyword evidence="18" id="KW-1185">Reference proteome</keyword>
<proteinExistence type="inferred from homology"/>
<dbReference type="EC" id="3.6.1.31" evidence="15"/>
<dbReference type="HAMAP" id="MF_01020">
    <property type="entry name" value="HisE"/>
    <property type="match status" value="1"/>
</dbReference>
<evidence type="ECO:0000256" key="14">
    <source>
        <dbReference type="ARBA" id="ARBA00023268"/>
    </source>
</evidence>